<evidence type="ECO:0000313" key="2">
    <source>
        <dbReference type="EMBL" id="QDO96950.1"/>
    </source>
</evidence>
<dbReference type="SUPFAM" id="SSF54593">
    <property type="entry name" value="Glyoxalase/Bleomycin resistance protein/Dihydroxybiphenyl dioxygenase"/>
    <property type="match status" value="1"/>
</dbReference>
<dbReference type="RefSeq" id="WP_144067931.1">
    <property type="nucleotide sequence ID" value="NZ_CP041636.1"/>
</dbReference>
<dbReference type="AlphaFoldDB" id="A0A516H035"/>
<dbReference type="Gene3D" id="3.30.720.110">
    <property type="match status" value="1"/>
</dbReference>
<evidence type="ECO:0000313" key="3">
    <source>
        <dbReference type="Proteomes" id="UP000317496"/>
    </source>
</evidence>
<dbReference type="Proteomes" id="UP000317496">
    <property type="component" value="Chromosome"/>
</dbReference>
<dbReference type="OrthoDB" id="9806868at2"/>
<name>A0A516H035_9PROT</name>
<feature type="domain" description="VOC" evidence="1">
    <location>
        <begin position="13"/>
        <end position="142"/>
    </location>
</feature>
<dbReference type="Gene3D" id="3.30.720.120">
    <property type="match status" value="1"/>
</dbReference>
<evidence type="ECO:0000259" key="1">
    <source>
        <dbReference type="PROSITE" id="PS51819"/>
    </source>
</evidence>
<gene>
    <name evidence="2" type="ORF">FNB15_06525</name>
</gene>
<protein>
    <submittedName>
        <fullName evidence="2">Glyoxalase</fullName>
    </submittedName>
</protein>
<dbReference type="InterPro" id="IPR029068">
    <property type="entry name" value="Glyas_Bleomycin-R_OHBP_Dase"/>
</dbReference>
<dbReference type="PROSITE" id="PS51819">
    <property type="entry name" value="VOC"/>
    <property type="match status" value="1"/>
</dbReference>
<dbReference type="InterPro" id="IPR037523">
    <property type="entry name" value="VOC_core"/>
</dbReference>
<dbReference type="InterPro" id="IPR004360">
    <property type="entry name" value="Glyas_Fos-R_dOase_dom"/>
</dbReference>
<dbReference type="Pfam" id="PF00903">
    <property type="entry name" value="Glyoxalase"/>
    <property type="match status" value="1"/>
</dbReference>
<dbReference type="PANTHER" id="PTHR34109">
    <property type="entry name" value="BNAUNNG04460D PROTEIN-RELATED"/>
    <property type="match status" value="1"/>
</dbReference>
<sequence>MTGLPVAGTPTEAPGLIVPVLRYRDAPAMIEWLCKTFSFEKHLVVPDEEGRIVHAQLCYGDEMIMLGSVMESEFGRHMTQPDQTGGRATISIYVVVPDADLHYARVRAAEAEILIDIRDEDYGGRGFTCRDPEGHIWSFGTYDPWK</sequence>
<keyword evidence="3" id="KW-1185">Reference proteome</keyword>
<dbReference type="EMBL" id="CP041636">
    <property type="protein sequence ID" value="QDO96950.1"/>
    <property type="molecule type" value="Genomic_DNA"/>
</dbReference>
<organism evidence="2 3">
    <name type="scientific">Ferrovibrio terrae</name>
    <dbReference type="NCBI Taxonomy" id="2594003"/>
    <lineage>
        <taxon>Bacteria</taxon>
        <taxon>Pseudomonadati</taxon>
        <taxon>Pseudomonadota</taxon>
        <taxon>Alphaproteobacteria</taxon>
        <taxon>Rhodospirillales</taxon>
        <taxon>Rhodospirillaceae</taxon>
        <taxon>Ferrovibrio</taxon>
    </lineage>
</organism>
<accession>A0A516H035</accession>
<dbReference type="KEGG" id="fer:FNB15_06525"/>
<reference evidence="2 3" key="1">
    <citation type="submission" date="2019-07" db="EMBL/GenBank/DDBJ databases">
        <title>Genome sequencing for Ferrovibrio sp. K5.</title>
        <authorList>
            <person name="Park S.-J."/>
        </authorList>
    </citation>
    <scope>NUCLEOTIDE SEQUENCE [LARGE SCALE GENOMIC DNA]</scope>
    <source>
        <strain evidence="2 3">K5</strain>
    </source>
</reference>
<proteinExistence type="predicted"/>
<dbReference type="PANTHER" id="PTHR34109:SF1">
    <property type="entry name" value="VOC DOMAIN-CONTAINING PROTEIN"/>
    <property type="match status" value="1"/>
</dbReference>